<dbReference type="PANTHER" id="PTHR31642:SF13">
    <property type="entry name" value="AGMATINE HYDROXYCINNAMOYLTRANSFERASE 1"/>
    <property type="match status" value="1"/>
</dbReference>
<dbReference type="EMBL" id="JBAMMX010000004">
    <property type="protein sequence ID" value="KAK6942650.1"/>
    <property type="molecule type" value="Genomic_DNA"/>
</dbReference>
<proteinExistence type="inferred from homology"/>
<dbReference type="AlphaFoldDB" id="A0AAN8VYC7"/>
<comment type="similarity">
    <text evidence="1">Belongs to the plant acyltransferase family.</text>
</comment>
<dbReference type="InterPro" id="IPR050317">
    <property type="entry name" value="Plant_Fungal_Acyltransferase"/>
</dbReference>
<name>A0AAN8VYC7_9MAGN</name>
<protein>
    <submittedName>
        <fullName evidence="2">Uncharacterized protein</fullName>
    </submittedName>
</protein>
<dbReference type="PANTHER" id="PTHR31642">
    <property type="entry name" value="TRICHOTHECENE 3-O-ACETYLTRANSFERASE"/>
    <property type="match status" value="1"/>
</dbReference>
<reference evidence="2 3" key="1">
    <citation type="submission" date="2023-12" db="EMBL/GenBank/DDBJ databases">
        <title>A high-quality genome assembly for Dillenia turbinata (Dilleniales).</title>
        <authorList>
            <person name="Chanderbali A."/>
        </authorList>
    </citation>
    <scope>NUCLEOTIDE SEQUENCE [LARGE SCALE GENOMIC DNA]</scope>
    <source>
        <strain evidence="2">LSX21</strain>
        <tissue evidence="2">Leaf</tissue>
    </source>
</reference>
<accession>A0AAN8VYC7</accession>
<dbReference type="GO" id="GO:0016747">
    <property type="term" value="F:acyltransferase activity, transferring groups other than amino-acyl groups"/>
    <property type="evidence" value="ECO:0007669"/>
    <property type="project" value="TreeGrafter"/>
</dbReference>
<comment type="caution">
    <text evidence="2">The sequence shown here is derived from an EMBL/GenBank/DDBJ whole genome shotgun (WGS) entry which is preliminary data.</text>
</comment>
<keyword evidence="3" id="KW-1185">Reference proteome</keyword>
<dbReference type="Proteomes" id="UP001370490">
    <property type="component" value="Unassembled WGS sequence"/>
</dbReference>
<dbReference type="InterPro" id="IPR023213">
    <property type="entry name" value="CAT-like_dom_sf"/>
</dbReference>
<evidence type="ECO:0000313" key="3">
    <source>
        <dbReference type="Proteomes" id="UP001370490"/>
    </source>
</evidence>
<evidence type="ECO:0000256" key="1">
    <source>
        <dbReference type="ARBA" id="ARBA00009861"/>
    </source>
</evidence>
<gene>
    <name evidence="2" type="ORF">RJ641_028027</name>
</gene>
<dbReference type="Gene3D" id="3.30.559.10">
    <property type="entry name" value="Chloramphenicol acetyltransferase-like domain"/>
    <property type="match status" value="1"/>
</dbReference>
<evidence type="ECO:0000313" key="2">
    <source>
        <dbReference type="EMBL" id="KAK6942650.1"/>
    </source>
</evidence>
<sequence>MKVKEESSKIVKPFYDGNEDPPSTKQYIPLSVFDKVTFNTHIVDIYAYRPPPPQNAILELGLRKALSPYRECAGRLGLNDKDASDEEIVVHKIHFAVQFLAKLKARSSSSNVKNEPYSTFKSLVAHLWRAITKARGLNGSETTTVRIYMNGRVRLNLKVPREYFRSLVLWAFPCAKVKDQAHP</sequence>
<dbReference type="Pfam" id="PF02458">
    <property type="entry name" value="Transferase"/>
    <property type="match status" value="1"/>
</dbReference>
<organism evidence="2 3">
    <name type="scientific">Dillenia turbinata</name>
    <dbReference type="NCBI Taxonomy" id="194707"/>
    <lineage>
        <taxon>Eukaryota</taxon>
        <taxon>Viridiplantae</taxon>
        <taxon>Streptophyta</taxon>
        <taxon>Embryophyta</taxon>
        <taxon>Tracheophyta</taxon>
        <taxon>Spermatophyta</taxon>
        <taxon>Magnoliopsida</taxon>
        <taxon>eudicotyledons</taxon>
        <taxon>Gunneridae</taxon>
        <taxon>Pentapetalae</taxon>
        <taxon>Dilleniales</taxon>
        <taxon>Dilleniaceae</taxon>
        <taxon>Dillenia</taxon>
    </lineage>
</organism>